<sequence>MQAESTPGGTPQRGRPTDTRRCSGIRAIAAILAILPPLAGATAQESPAKKAGSSQLPDRVQAVLETASFAKGHWGLLVVDRKTGETVYERNADQFFAPASVTKLFSTAAALVELGADHRFQTPVVRRGEVDAQGSLHGDLILIAQGDLAMGGRTGPDGRLLFKDVDHTYSGGAWTSELVATDPLAGMEHLAREVQAAGIKRITGEVIVDDRLFDRAPSSGSGPERVSPIVVNDNLVDVVIQAGKAPGEPATVSFSPLTQYVSMDAQVETIAADGEVDVKVEEAGSRRFTVRGRVPAGRAAIVATCEVDDPASFARTLLIEALRRHGVRIDASPLAQNSGASLPAASTLKALPKVAEYTSPPFREFLRVILKVSHNLHASTLPMLLAARKGERSLKAGLKREGELLKGLGVDPKAISFGGGAGGTQSDMVTPRAAVTLLRAMAARPDFNAYDAALPVLGRDGTLAKAVADDSPARGHAHAKTGTFYVNNDLDGTTLMTSKALAGYLETATGRQLAFAFFINNVPLDVPKPKRPVSTATGEAGKLLGKLCEVFYADSEAPAPAPAAEAAAGGK</sequence>
<accession>A0A1U7CTG4</accession>
<dbReference type="Pfam" id="PF02113">
    <property type="entry name" value="Peptidase_S13"/>
    <property type="match status" value="1"/>
</dbReference>
<gene>
    <name evidence="3" type="primary">dac</name>
    <name evidence="3" type="ORF">BSF38_03776</name>
</gene>
<dbReference type="OrthoDB" id="9802627at2"/>
<dbReference type="RefSeq" id="WP_076348198.1">
    <property type="nucleotide sequence ID" value="NZ_CP019082.1"/>
</dbReference>
<dbReference type="GO" id="GO:0006508">
    <property type="term" value="P:proteolysis"/>
    <property type="evidence" value="ECO:0007669"/>
    <property type="project" value="InterPro"/>
</dbReference>
<evidence type="ECO:0000256" key="1">
    <source>
        <dbReference type="ARBA" id="ARBA00006096"/>
    </source>
</evidence>
<dbReference type="EC" id="3.4.16.4" evidence="3"/>
<comment type="similarity">
    <text evidence="1">Belongs to the peptidase S13 family.</text>
</comment>
<keyword evidence="2 3" id="KW-0378">Hydrolase</keyword>
<keyword evidence="3" id="KW-0121">Carboxypeptidase</keyword>
<dbReference type="STRING" id="1387353.BSF38_03776"/>
<evidence type="ECO:0000313" key="3">
    <source>
        <dbReference type="EMBL" id="APW62240.1"/>
    </source>
</evidence>
<dbReference type="EMBL" id="CP019082">
    <property type="protein sequence ID" value="APW62240.1"/>
    <property type="molecule type" value="Genomic_DNA"/>
</dbReference>
<proteinExistence type="inferred from homology"/>
<keyword evidence="3" id="KW-0645">Protease</keyword>
<protein>
    <submittedName>
        <fullName evidence="3">D-alanyl-D-alanine carboxypeptidase</fullName>
        <ecNumber evidence="3">3.4.16.4</ecNumber>
    </submittedName>
</protein>
<dbReference type="PANTHER" id="PTHR30023">
    <property type="entry name" value="D-ALANYL-D-ALANINE CARBOXYPEPTIDASE"/>
    <property type="match status" value="1"/>
</dbReference>
<dbReference type="GO" id="GO:0000270">
    <property type="term" value="P:peptidoglycan metabolic process"/>
    <property type="evidence" value="ECO:0007669"/>
    <property type="project" value="TreeGrafter"/>
</dbReference>
<dbReference type="Proteomes" id="UP000186309">
    <property type="component" value="Chromosome"/>
</dbReference>
<dbReference type="AlphaFoldDB" id="A0A1U7CTG4"/>
<organism evidence="3 4">
    <name type="scientific">Paludisphaera borealis</name>
    <dbReference type="NCBI Taxonomy" id="1387353"/>
    <lineage>
        <taxon>Bacteria</taxon>
        <taxon>Pseudomonadati</taxon>
        <taxon>Planctomycetota</taxon>
        <taxon>Planctomycetia</taxon>
        <taxon>Isosphaerales</taxon>
        <taxon>Isosphaeraceae</taxon>
        <taxon>Paludisphaera</taxon>
    </lineage>
</organism>
<dbReference type="PRINTS" id="PR00922">
    <property type="entry name" value="DADACBPTASE3"/>
</dbReference>
<dbReference type="InterPro" id="IPR000667">
    <property type="entry name" value="Peptidase_S13"/>
</dbReference>
<dbReference type="SUPFAM" id="SSF56601">
    <property type="entry name" value="beta-lactamase/transpeptidase-like"/>
    <property type="match status" value="1"/>
</dbReference>
<dbReference type="Gene3D" id="3.50.80.20">
    <property type="entry name" value="D-Ala-D-Ala carboxypeptidase C, peptidase S13"/>
    <property type="match status" value="1"/>
</dbReference>
<evidence type="ECO:0000256" key="2">
    <source>
        <dbReference type="ARBA" id="ARBA00022801"/>
    </source>
</evidence>
<keyword evidence="4" id="KW-1185">Reference proteome</keyword>
<reference evidence="4" key="1">
    <citation type="submission" date="2016-12" db="EMBL/GenBank/DDBJ databases">
        <title>Comparative genomics of four Isosphaeraceae planctomycetes: a common pool of plasmids and glycoside hydrolase genes.</title>
        <authorList>
            <person name="Ivanova A."/>
        </authorList>
    </citation>
    <scope>NUCLEOTIDE SEQUENCE [LARGE SCALE GENOMIC DNA]</scope>
    <source>
        <strain evidence="4">PX4</strain>
    </source>
</reference>
<dbReference type="InterPro" id="IPR012338">
    <property type="entry name" value="Beta-lactam/transpept-like"/>
</dbReference>
<dbReference type="GO" id="GO:0009002">
    <property type="term" value="F:serine-type D-Ala-D-Ala carboxypeptidase activity"/>
    <property type="evidence" value="ECO:0007669"/>
    <property type="project" value="UniProtKB-EC"/>
</dbReference>
<dbReference type="Gene3D" id="3.40.710.10">
    <property type="entry name" value="DD-peptidase/beta-lactamase superfamily"/>
    <property type="match status" value="2"/>
</dbReference>
<evidence type="ECO:0000313" key="4">
    <source>
        <dbReference type="Proteomes" id="UP000186309"/>
    </source>
</evidence>
<dbReference type="PANTHER" id="PTHR30023:SF0">
    <property type="entry name" value="PENICILLIN-SENSITIVE CARBOXYPEPTIDASE A"/>
    <property type="match status" value="1"/>
</dbReference>
<name>A0A1U7CTG4_9BACT</name>
<dbReference type="NCBIfam" id="TIGR00666">
    <property type="entry name" value="PBP4"/>
    <property type="match status" value="1"/>
</dbReference>
<dbReference type="KEGG" id="pbor:BSF38_03776"/>